<accession>A0A2S7SQD9</accession>
<comment type="caution">
    <text evidence="2">The sequence shown here is derived from an EMBL/GenBank/DDBJ whole genome shotgun (WGS) entry which is preliminary data.</text>
</comment>
<evidence type="ECO:0000313" key="2">
    <source>
        <dbReference type="EMBL" id="PQJ09123.1"/>
    </source>
</evidence>
<sequence>MKQNKMTARFLVIICLLFVNIHCYSQSFNDEKVVVTNYVKRMYLASSFEGAKLIEGEDRKYYVVAITLPDESKEPSSEKQLTTAEHKAEESARSTFAEPCIKLEMLVAMPDQGKKKTTFLFLCQPLSEFVVITYKQQPFDGAKLITTPNSSYLISGVTLENKKYASAAMMDRVAQIKAKSQASIFFNGSTISSDMIITTSGRKKDNASEMIREQSMGFVDGLENLVKFDLDSKKVYFFYKELKK</sequence>
<keyword evidence="1" id="KW-0732">Signal</keyword>
<dbReference type="AlphaFoldDB" id="A0A2S7SQD9"/>
<protein>
    <submittedName>
        <fullName evidence="2">Uncharacterized protein</fullName>
    </submittedName>
</protein>
<dbReference type="Proteomes" id="UP000239872">
    <property type="component" value="Unassembled WGS sequence"/>
</dbReference>
<dbReference type="RefSeq" id="WP_105041028.1">
    <property type="nucleotide sequence ID" value="NZ_PPSL01000007.1"/>
</dbReference>
<feature type="chain" id="PRO_5015647867" evidence="1">
    <location>
        <begin position="26"/>
        <end position="244"/>
    </location>
</feature>
<keyword evidence="3" id="KW-1185">Reference proteome</keyword>
<reference evidence="2 3" key="1">
    <citation type="submission" date="2018-01" db="EMBL/GenBank/DDBJ databases">
        <title>A novel member of the phylum Bacteroidetes isolated from glacier ice.</title>
        <authorList>
            <person name="Liu Q."/>
            <person name="Xin Y.-H."/>
        </authorList>
    </citation>
    <scope>NUCLEOTIDE SEQUENCE [LARGE SCALE GENOMIC DNA]</scope>
    <source>
        <strain evidence="2 3">RB1R16</strain>
    </source>
</reference>
<dbReference type="OrthoDB" id="1099672at2"/>
<name>A0A2S7SQD9_9BACT</name>
<evidence type="ECO:0000313" key="3">
    <source>
        <dbReference type="Proteomes" id="UP000239872"/>
    </source>
</evidence>
<organism evidence="2 3">
    <name type="scientific">Flavipsychrobacter stenotrophus</name>
    <dbReference type="NCBI Taxonomy" id="2077091"/>
    <lineage>
        <taxon>Bacteria</taxon>
        <taxon>Pseudomonadati</taxon>
        <taxon>Bacteroidota</taxon>
        <taxon>Chitinophagia</taxon>
        <taxon>Chitinophagales</taxon>
        <taxon>Chitinophagaceae</taxon>
        <taxon>Flavipsychrobacter</taxon>
    </lineage>
</organism>
<feature type="signal peptide" evidence="1">
    <location>
        <begin position="1"/>
        <end position="25"/>
    </location>
</feature>
<dbReference type="EMBL" id="PPSL01000007">
    <property type="protein sequence ID" value="PQJ09123.1"/>
    <property type="molecule type" value="Genomic_DNA"/>
</dbReference>
<evidence type="ECO:0000256" key="1">
    <source>
        <dbReference type="SAM" id="SignalP"/>
    </source>
</evidence>
<proteinExistence type="predicted"/>
<gene>
    <name evidence="2" type="ORF">CJD36_020205</name>
</gene>